<dbReference type="SUPFAM" id="SSF51735">
    <property type="entry name" value="NAD(P)-binding Rossmann-fold domains"/>
    <property type="match status" value="1"/>
</dbReference>
<evidence type="ECO:0000256" key="1">
    <source>
        <dbReference type="ARBA" id="ARBA00006484"/>
    </source>
</evidence>
<organism evidence="4 5">
    <name type="scientific">Sebaldella termitidis (strain ATCC 33386 / NCTC 11300)</name>
    <dbReference type="NCBI Taxonomy" id="526218"/>
    <lineage>
        <taxon>Bacteria</taxon>
        <taxon>Fusobacteriati</taxon>
        <taxon>Fusobacteriota</taxon>
        <taxon>Fusobacteriia</taxon>
        <taxon>Fusobacteriales</taxon>
        <taxon>Leptotrichiaceae</taxon>
        <taxon>Sebaldella</taxon>
    </lineage>
</organism>
<dbReference type="RefSeq" id="WP_012862627.1">
    <property type="nucleotide sequence ID" value="NC_013517.1"/>
</dbReference>
<dbReference type="FunFam" id="3.40.50.720:FF:000084">
    <property type="entry name" value="Short-chain dehydrogenase reductase"/>
    <property type="match status" value="1"/>
</dbReference>
<proteinExistence type="inferred from homology"/>
<dbReference type="eggNOG" id="COG1028">
    <property type="taxonomic scope" value="Bacteria"/>
</dbReference>
<comment type="similarity">
    <text evidence="1 3">Belongs to the short-chain dehydrogenases/reductases (SDR) family.</text>
</comment>
<dbReference type="InterPro" id="IPR002347">
    <property type="entry name" value="SDR_fam"/>
</dbReference>
<keyword evidence="2" id="KW-0560">Oxidoreductase</keyword>
<dbReference type="PROSITE" id="PS00061">
    <property type="entry name" value="ADH_SHORT"/>
    <property type="match status" value="1"/>
</dbReference>
<dbReference type="Gene3D" id="3.40.50.720">
    <property type="entry name" value="NAD(P)-binding Rossmann-like Domain"/>
    <property type="match status" value="1"/>
</dbReference>
<keyword evidence="5" id="KW-1185">Reference proteome</keyword>
<dbReference type="PRINTS" id="PR00080">
    <property type="entry name" value="SDRFAMILY"/>
</dbReference>
<name>D1APL1_SEBTE</name>
<dbReference type="GO" id="GO:0006633">
    <property type="term" value="P:fatty acid biosynthetic process"/>
    <property type="evidence" value="ECO:0007669"/>
    <property type="project" value="TreeGrafter"/>
</dbReference>
<evidence type="ECO:0000313" key="4">
    <source>
        <dbReference type="EMBL" id="ACZ10045.1"/>
    </source>
</evidence>
<dbReference type="KEGG" id="str:Sterm_3204"/>
<dbReference type="InterPro" id="IPR020904">
    <property type="entry name" value="Sc_DH/Rdtase_CS"/>
</dbReference>
<dbReference type="PRINTS" id="PR00081">
    <property type="entry name" value="GDHRDH"/>
</dbReference>
<dbReference type="PANTHER" id="PTHR42760:SF83">
    <property type="entry name" value="(3R)-3-HYDROXYACYL-COA DEHYDROGENASE"/>
    <property type="match status" value="1"/>
</dbReference>
<evidence type="ECO:0000313" key="5">
    <source>
        <dbReference type="Proteomes" id="UP000000845"/>
    </source>
</evidence>
<protein>
    <submittedName>
        <fullName evidence="4">Short-chain dehydrogenase/reductase SDR</fullName>
    </submittedName>
</protein>
<dbReference type="Proteomes" id="UP000000845">
    <property type="component" value="Chromosome"/>
</dbReference>
<gene>
    <name evidence="4" type="ordered locus">Sterm_3204</name>
</gene>
<dbReference type="HOGENOM" id="CLU_010194_1_0_0"/>
<dbReference type="EMBL" id="CP001739">
    <property type="protein sequence ID" value="ACZ10045.1"/>
    <property type="molecule type" value="Genomic_DNA"/>
</dbReference>
<sequence length="267" mass="28633">MGNIWLDMTGKIIIVTGGSMGIGQHIVEDLLTAGATVVIADKSKNDDLASKENVFHFTCDISKKTEVYSLIEETVKKFGKIDGLVNNAAVHGPRLLVDYYNNDPEREASEKDFDFMTSVNLKGAFFCSQAAARIMIGQKSGVIVNISSEAGNEGSLGQSIYSATKGALNAFTLSWAKELGRFNIRVVGVAPGINEPTPMGNAEHVAEFAYARGVKASDVSPDYQKTLPLGRVGKLDEIADLVTYLLSDRSSYITGTIINITGGKSRG</sequence>
<dbReference type="NCBIfam" id="NF004817">
    <property type="entry name" value="PRK06171.1"/>
    <property type="match status" value="1"/>
</dbReference>
<evidence type="ECO:0000256" key="2">
    <source>
        <dbReference type="ARBA" id="ARBA00023002"/>
    </source>
</evidence>
<evidence type="ECO:0000256" key="3">
    <source>
        <dbReference type="RuleBase" id="RU000363"/>
    </source>
</evidence>
<dbReference type="AlphaFoldDB" id="D1APL1"/>
<accession>D1APL1</accession>
<dbReference type="Pfam" id="PF00106">
    <property type="entry name" value="adh_short"/>
    <property type="match status" value="1"/>
</dbReference>
<dbReference type="STRING" id="526218.Sterm_3204"/>
<dbReference type="PANTHER" id="PTHR42760">
    <property type="entry name" value="SHORT-CHAIN DEHYDROGENASES/REDUCTASES FAMILY MEMBER"/>
    <property type="match status" value="1"/>
</dbReference>
<reference evidence="5" key="1">
    <citation type="submission" date="2009-09" db="EMBL/GenBank/DDBJ databases">
        <title>The complete chromosome of Sebaldella termitidis ATCC 33386.</title>
        <authorList>
            <consortium name="US DOE Joint Genome Institute (JGI-PGF)"/>
            <person name="Lucas S."/>
            <person name="Copeland A."/>
            <person name="Lapidus A."/>
            <person name="Glavina del Rio T."/>
            <person name="Dalin E."/>
            <person name="Tice H."/>
            <person name="Bruce D."/>
            <person name="Goodwin L."/>
            <person name="Pitluck S."/>
            <person name="Kyrpides N."/>
            <person name="Mavromatis K."/>
            <person name="Ivanova N."/>
            <person name="Mikhailova N."/>
            <person name="Sims D."/>
            <person name="Meincke L."/>
            <person name="Brettin T."/>
            <person name="Detter J.C."/>
            <person name="Han C."/>
            <person name="Larimer F."/>
            <person name="Land M."/>
            <person name="Hauser L."/>
            <person name="Markowitz V."/>
            <person name="Cheng J.F."/>
            <person name="Hugenholtz P."/>
            <person name="Woyke T."/>
            <person name="Wu D."/>
            <person name="Eisen J.A."/>
        </authorList>
    </citation>
    <scope>NUCLEOTIDE SEQUENCE [LARGE SCALE GENOMIC DNA]</scope>
    <source>
        <strain evidence="5">ATCC 33386 / NCTC 11300</strain>
    </source>
</reference>
<dbReference type="CDD" id="cd05233">
    <property type="entry name" value="SDR_c"/>
    <property type="match status" value="1"/>
</dbReference>
<dbReference type="GO" id="GO:0016616">
    <property type="term" value="F:oxidoreductase activity, acting on the CH-OH group of donors, NAD or NADP as acceptor"/>
    <property type="evidence" value="ECO:0007669"/>
    <property type="project" value="TreeGrafter"/>
</dbReference>
<reference evidence="4 5" key="2">
    <citation type="journal article" date="2010" name="Stand. Genomic Sci.">
        <title>Complete genome sequence of Sebaldella termitidis type strain (NCTC 11300).</title>
        <authorList>
            <person name="Harmon-Smith M."/>
            <person name="Celia L."/>
            <person name="Chertkov O."/>
            <person name="Lapidus A."/>
            <person name="Copeland A."/>
            <person name="Glavina Del Rio T."/>
            <person name="Nolan M."/>
            <person name="Lucas S."/>
            <person name="Tice H."/>
            <person name="Cheng J.F."/>
            <person name="Han C."/>
            <person name="Detter J.C."/>
            <person name="Bruce D."/>
            <person name="Goodwin L."/>
            <person name="Pitluck S."/>
            <person name="Pati A."/>
            <person name="Liolios K."/>
            <person name="Ivanova N."/>
            <person name="Mavromatis K."/>
            <person name="Mikhailova N."/>
            <person name="Chen A."/>
            <person name="Palaniappan K."/>
            <person name="Land M."/>
            <person name="Hauser L."/>
            <person name="Chang Y.J."/>
            <person name="Jeffries C.D."/>
            <person name="Brettin T."/>
            <person name="Goker M."/>
            <person name="Beck B."/>
            <person name="Bristow J."/>
            <person name="Eisen J.A."/>
            <person name="Markowitz V."/>
            <person name="Hugenholtz P."/>
            <person name="Kyrpides N.C."/>
            <person name="Klenk H.P."/>
            <person name="Chen F."/>
        </authorList>
    </citation>
    <scope>NUCLEOTIDE SEQUENCE [LARGE SCALE GENOMIC DNA]</scope>
    <source>
        <strain evidence="5">ATCC 33386 / NCTC 11300</strain>
    </source>
</reference>
<dbReference type="GO" id="GO:0048038">
    <property type="term" value="F:quinone binding"/>
    <property type="evidence" value="ECO:0007669"/>
    <property type="project" value="TreeGrafter"/>
</dbReference>
<dbReference type="InterPro" id="IPR036291">
    <property type="entry name" value="NAD(P)-bd_dom_sf"/>
</dbReference>